<dbReference type="Proteomes" id="UP000184474">
    <property type="component" value="Unassembled WGS sequence"/>
</dbReference>
<name>A0A1M6UKA8_REIAG</name>
<dbReference type="EMBL" id="FRAA01000007">
    <property type="protein sequence ID" value="SHK69617.1"/>
    <property type="molecule type" value="Genomic_DNA"/>
</dbReference>
<dbReference type="STRING" id="156994.SAMN04488028_107159"/>
<protein>
    <submittedName>
        <fullName evidence="1">Beta-galactosidase</fullName>
    </submittedName>
</protein>
<gene>
    <name evidence="1" type="ORF">SAMN04488028_107159</name>
</gene>
<accession>A0A1M6UKA8</accession>
<dbReference type="InterPro" id="IPR017853">
    <property type="entry name" value="GH"/>
</dbReference>
<dbReference type="AlphaFoldDB" id="A0A1M6UKA8"/>
<evidence type="ECO:0000313" key="1">
    <source>
        <dbReference type="EMBL" id="SHK69617.1"/>
    </source>
</evidence>
<proteinExistence type="predicted"/>
<evidence type="ECO:0000313" key="2">
    <source>
        <dbReference type="Proteomes" id="UP000184474"/>
    </source>
</evidence>
<dbReference type="PROSITE" id="PS51257">
    <property type="entry name" value="PROKAR_LIPOPROTEIN"/>
    <property type="match status" value="1"/>
</dbReference>
<organism evidence="1 2">
    <name type="scientific">Reichenbachiella agariperforans</name>
    <dbReference type="NCBI Taxonomy" id="156994"/>
    <lineage>
        <taxon>Bacteria</taxon>
        <taxon>Pseudomonadati</taxon>
        <taxon>Bacteroidota</taxon>
        <taxon>Cytophagia</taxon>
        <taxon>Cytophagales</taxon>
        <taxon>Reichenbachiellaceae</taxon>
        <taxon>Reichenbachiella</taxon>
    </lineage>
</organism>
<reference evidence="2" key="1">
    <citation type="submission" date="2016-11" db="EMBL/GenBank/DDBJ databases">
        <authorList>
            <person name="Varghese N."/>
            <person name="Submissions S."/>
        </authorList>
    </citation>
    <scope>NUCLEOTIDE SEQUENCE [LARGE SCALE GENOMIC DNA]</scope>
    <source>
        <strain evidence="2">DSM 26134</strain>
    </source>
</reference>
<keyword evidence="2" id="KW-1185">Reference proteome</keyword>
<dbReference type="SUPFAM" id="SSF51445">
    <property type="entry name" value="(Trans)glycosidases"/>
    <property type="match status" value="1"/>
</dbReference>
<dbReference type="Gene3D" id="2.60.120.430">
    <property type="entry name" value="Galactose-binding lectin"/>
    <property type="match status" value="1"/>
</dbReference>
<dbReference type="Gene3D" id="3.20.20.80">
    <property type="entry name" value="Glycosidases"/>
    <property type="match status" value="1"/>
</dbReference>
<sequence>MYFHKTISIPKLFLVAAMLWSSCADQRMTNSDRTSLLFDAQGSLDTSRLQVSGLDYQLINTEGGEGLRIRTNEEVKGQFLTLRSAANQPWELGDTWQVQAVVSNIGSEPMQAEMFVGNDPDGLVRWYCSDYIDLVPGQTDTITVNLAWTPWINEPTVPLVGMRGAPGMTKTDLAKIQSIQFRPRYATRETVFVLHDVWAVGSLQSHSSESFLPFIDSFGQYKHQDWPSKTHSTQELKDNYTQEIETMSASKSGWIFDPYGGYAQGPLRKATGFFRVEKYEGKWWMVDPEGRLFWSNGLNCVNANMTLTGIDGREDYFEGLPTELEPLGQFYRAGTWASHGFYKDKIPFQAYSFLEANLYRTFGDTWKEEFLDLTHRRMRYWGMNTLGNVSDAQLKAQQRTPYVGTVWIRNTPKIEGSEGFWGKFHDVFDPAFRLAVRDNMASQRQGAGDPWCMGFFVDNEMSWGLKGSLAIAALHSPATQASKIEFVKDLQEKYIDIKALNGAWKTDYASWQDLLIRQEHEGLENAQSDLNAFYGKIAETYFRIVSEELHRIAPNQMYLGCRFAWANNDLTVAAAAEYCDIVSFNKYEYSIANLSLPTGIDRPIMIGEYHFGATDRGHTHPGVKVAKNQADRGHKYAEYIRGAIANPQIVGAHWFQYTDQAVTGREDGENYNVGFVTITNTPYQELVDSVRMVNHQMYQRRLGSTE</sequence>